<protein>
    <submittedName>
        <fullName evidence="1">Uncharacterized protein</fullName>
    </submittedName>
</protein>
<dbReference type="AlphaFoldDB" id="U6K7Q1"/>
<sequence length="155" mass="16702">MLAAATAATAAPGAAYASSSSSSSSSSSREFIALLPNAEERRAFLYGMLLSPLRWQFVAAEGLLLQLPAAALPLTPRERLVAAFAVKSVWREEELLPLLRPCYFAAGHNQDLAVKLGAPPAGYCFVFQTVLSAATQEKVTSFKSRNVPLPFWELE</sequence>
<dbReference type="Proteomes" id="UP000030744">
    <property type="component" value="Unassembled WGS sequence"/>
</dbReference>
<name>U6K7Q1_9EIME</name>
<dbReference type="VEuPathDB" id="ToxoDB:EMH_0073610"/>
<keyword evidence="2" id="KW-1185">Reference proteome</keyword>
<dbReference type="GeneID" id="25381853"/>
<dbReference type="RefSeq" id="XP_013354807.1">
    <property type="nucleotide sequence ID" value="XM_013499353.1"/>
</dbReference>
<reference evidence="1" key="2">
    <citation type="submission" date="2013-10" db="EMBL/GenBank/DDBJ databases">
        <authorList>
            <person name="Aslett M."/>
        </authorList>
    </citation>
    <scope>NUCLEOTIDE SEQUENCE [LARGE SCALE GENOMIC DNA]</scope>
    <source>
        <strain evidence="1">Houghton</strain>
    </source>
</reference>
<dbReference type="EMBL" id="HG683984">
    <property type="protein sequence ID" value="CDJ32242.1"/>
    <property type="molecule type" value="Genomic_DNA"/>
</dbReference>
<reference evidence="1" key="1">
    <citation type="submission" date="2013-10" db="EMBL/GenBank/DDBJ databases">
        <title>Genomic analysis of the causative agents of coccidiosis in chickens.</title>
        <authorList>
            <person name="Reid A.J."/>
            <person name="Blake D."/>
            <person name="Billington K."/>
            <person name="Browne H."/>
            <person name="Dunn M."/>
            <person name="Hung S."/>
            <person name="Kawahara F."/>
            <person name="Miranda-Saavedra D."/>
            <person name="Mourier T."/>
            <person name="Nagra H."/>
            <person name="Otto T.D."/>
            <person name="Rawlings N."/>
            <person name="Sanchez A."/>
            <person name="Sanders M."/>
            <person name="Subramaniam C."/>
            <person name="Tay Y."/>
            <person name="Dear P."/>
            <person name="Doerig C."/>
            <person name="Gruber A."/>
            <person name="Parkinson J."/>
            <person name="Shirley M."/>
            <person name="Wan K.L."/>
            <person name="Berriman M."/>
            <person name="Tomley F."/>
            <person name="Pain A."/>
        </authorList>
    </citation>
    <scope>NUCLEOTIDE SEQUENCE [LARGE SCALE GENOMIC DNA]</scope>
    <source>
        <strain evidence="1">Houghton</strain>
    </source>
</reference>
<accession>U6K7Q1</accession>
<organism evidence="1 2">
    <name type="scientific">Eimeria mitis</name>
    <dbReference type="NCBI Taxonomy" id="44415"/>
    <lineage>
        <taxon>Eukaryota</taxon>
        <taxon>Sar</taxon>
        <taxon>Alveolata</taxon>
        <taxon>Apicomplexa</taxon>
        <taxon>Conoidasida</taxon>
        <taxon>Coccidia</taxon>
        <taxon>Eucoccidiorida</taxon>
        <taxon>Eimeriorina</taxon>
        <taxon>Eimeriidae</taxon>
        <taxon>Eimeria</taxon>
    </lineage>
</organism>
<proteinExistence type="predicted"/>
<evidence type="ECO:0000313" key="1">
    <source>
        <dbReference type="EMBL" id="CDJ32242.1"/>
    </source>
</evidence>
<evidence type="ECO:0000313" key="2">
    <source>
        <dbReference type="Proteomes" id="UP000030744"/>
    </source>
</evidence>
<gene>
    <name evidence="1" type="ORF">EMH_0073610</name>
</gene>